<organism evidence="7 8">
    <name type="scientific">Suipraeoptans intestinalis</name>
    <dbReference type="NCBI Taxonomy" id="2606628"/>
    <lineage>
        <taxon>Bacteria</taxon>
        <taxon>Bacillati</taxon>
        <taxon>Bacillota</taxon>
        <taxon>Clostridia</taxon>
        <taxon>Lachnospirales</taxon>
        <taxon>Lachnospiraceae</taxon>
        <taxon>Suipraeoptans</taxon>
    </lineage>
</organism>
<keyword evidence="8" id="KW-1185">Reference proteome</keyword>
<accession>A0A6N7V0T0</accession>
<dbReference type="EMBL" id="VULY01000018">
    <property type="protein sequence ID" value="MSR94205.1"/>
    <property type="molecule type" value="Genomic_DNA"/>
</dbReference>
<feature type="transmembrane region" description="Helical" evidence="6">
    <location>
        <begin position="113"/>
        <end position="131"/>
    </location>
</feature>
<feature type="transmembrane region" description="Helical" evidence="6">
    <location>
        <begin position="12"/>
        <end position="33"/>
    </location>
</feature>
<feature type="transmembrane region" description="Helical" evidence="6">
    <location>
        <begin position="342"/>
        <end position="358"/>
    </location>
</feature>
<feature type="transmembrane region" description="Helical" evidence="6">
    <location>
        <begin position="284"/>
        <end position="302"/>
    </location>
</feature>
<dbReference type="InterPro" id="IPR001248">
    <property type="entry name" value="Pur-cyt_permease"/>
</dbReference>
<dbReference type="NCBIfam" id="TIGR02358">
    <property type="entry name" value="thia_cytX"/>
    <property type="match status" value="1"/>
</dbReference>
<dbReference type="GO" id="GO:0015209">
    <property type="term" value="F:cytosine transmembrane transporter activity"/>
    <property type="evidence" value="ECO:0007669"/>
    <property type="project" value="InterPro"/>
</dbReference>
<comment type="subcellular location">
    <subcellularLocation>
        <location evidence="1">Membrane</location>
        <topology evidence="1">Multi-pass membrane protein</topology>
    </subcellularLocation>
</comment>
<evidence type="ECO:0000313" key="7">
    <source>
        <dbReference type="EMBL" id="MSR94205.1"/>
    </source>
</evidence>
<evidence type="ECO:0000256" key="1">
    <source>
        <dbReference type="ARBA" id="ARBA00004141"/>
    </source>
</evidence>
<sequence>MEKRKTILLENGLIWFGAGISIAEIHTGTYFSGLGWQKGILAILLGHLIGCTLLFLAGVLGGRQGKSAMETVKGSFGEKGGVLFAVLNIVQLAGWTAIMIYDGAIAANEIWGLSLRIWCLIIGGLILLWICIGITHLGKLNRIAMTGLFFLTVLLSFVIFEGEAGQKAGKEVLSFGMAVELSVAMPLSWLPLISDYTREAREPVKASAVSAVVYGGISSWMYVIGMGMGMLTGESDIARIMWKAGLSAAGLFIIVFSTVTTTFLDAYSAGVSGESVFPGLRERYLAMAVTGVGVAGAMFFPLSNMTGFLYLIGSVFSPMIAIQITDVFFLKKESTKKAVDKRNLLLWGAGFVIYRFLMKMDFVLGSTVLAMLLTGLLCVGADWFCRRKADTARA</sequence>
<dbReference type="GO" id="GO:0005886">
    <property type="term" value="C:plasma membrane"/>
    <property type="evidence" value="ECO:0007669"/>
    <property type="project" value="TreeGrafter"/>
</dbReference>
<evidence type="ECO:0000256" key="2">
    <source>
        <dbReference type="ARBA" id="ARBA00008974"/>
    </source>
</evidence>
<protein>
    <submittedName>
        <fullName evidence="7">Putative hydroxymethylpyrimidine transporter CytX</fullName>
    </submittedName>
</protein>
<dbReference type="PANTHER" id="PTHR30569:SF0">
    <property type="entry name" value="CYTOSINE PERMEASE"/>
    <property type="match status" value="1"/>
</dbReference>
<dbReference type="PANTHER" id="PTHR30569">
    <property type="entry name" value="CYTOSINE TRANSPORTER CODB"/>
    <property type="match status" value="1"/>
</dbReference>
<dbReference type="Proteomes" id="UP000434409">
    <property type="component" value="Unassembled WGS sequence"/>
</dbReference>
<dbReference type="InterPro" id="IPR012732">
    <property type="entry name" value="Thia_CytX"/>
</dbReference>
<feature type="transmembrane region" description="Helical" evidence="6">
    <location>
        <begin position="308"/>
        <end position="330"/>
    </location>
</feature>
<dbReference type="Pfam" id="PF02133">
    <property type="entry name" value="Transp_cyt_pur"/>
    <property type="match status" value="1"/>
</dbReference>
<feature type="transmembrane region" description="Helical" evidence="6">
    <location>
        <begin position="244"/>
        <end position="264"/>
    </location>
</feature>
<dbReference type="InterPro" id="IPR030191">
    <property type="entry name" value="CodB"/>
</dbReference>
<gene>
    <name evidence="7" type="primary">cytX</name>
    <name evidence="7" type="ORF">FYJ34_08015</name>
</gene>
<name>A0A6N7V0T0_9FIRM</name>
<keyword evidence="3 6" id="KW-0812">Transmembrane</keyword>
<feature type="transmembrane region" description="Helical" evidence="6">
    <location>
        <begin position="172"/>
        <end position="192"/>
    </location>
</feature>
<feature type="transmembrane region" description="Helical" evidence="6">
    <location>
        <begin position="143"/>
        <end position="160"/>
    </location>
</feature>
<evidence type="ECO:0000256" key="3">
    <source>
        <dbReference type="ARBA" id="ARBA00022692"/>
    </source>
</evidence>
<dbReference type="RefSeq" id="WP_154477692.1">
    <property type="nucleotide sequence ID" value="NZ_VULY01000018.1"/>
</dbReference>
<keyword evidence="5 6" id="KW-0472">Membrane</keyword>
<dbReference type="AlphaFoldDB" id="A0A6N7V0T0"/>
<feature type="transmembrane region" description="Helical" evidence="6">
    <location>
        <begin position="364"/>
        <end position="385"/>
    </location>
</feature>
<reference evidence="7 8" key="1">
    <citation type="submission" date="2019-08" db="EMBL/GenBank/DDBJ databases">
        <title>In-depth cultivation of the pig gut microbiome towards novel bacterial diversity and tailored functional studies.</title>
        <authorList>
            <person name="Wylensek D."/>
            <person name="Hitch T.C.A."/>
            <person name="Clavel T."/>
        </authorList>
    </citation>
    <scope>NUCLEOTIDE SEQUENCE [LARGE SCALE GENOMIC DNA]</scope>
    <source>
        <strain evidence="7 8">68-1-5</strain>
    </source>
</reference>
<keyword evidence="4 6" id="KW-1133">Transmembrane helix</keyword>
<feature type="transmembrane region" description="Helical" evidence="6">
    <location>
        <begin position="81"/>
        <end position="101"/>
    </location>
</feature>
<evidence type="ECO:0000256" key="6">
    <source>
        <dbReference type="SAM" id="Phobius"/>
    </source>
</evidence>
<comment type="caution">
    <text evidence="7">The sequence shown here is derived from an EMBL/GenBank/DDBJ whole genome shotgun (WGS) entry which is preliminary data.</text>
</comment>
<comment type="similarity">
    <text evidence="2">Belongs to the purine-cytosine permease (2.A.39) family.</text>
</comment>
<evidence type="ECO:0000256" key="5">
    <source>
        <dbReference type="ARBA" id="ARBA00023136"/>
    </source>
</evidence>
<feature type="transmembrane region" description="Helical" evidence="6">
    <location>
        <begin position="204"/>
        <end position="224"/>
    </location>
</feature>
<evidence type="ECO:0000256" key="4">
    <source>
        <dbReference type="ARBA" id="ARBA00022989"/>
    </source>
</evidence>
<proteinExistence type="inferred from homology"/>
<evidence type="ECO:0000313" key="8">
    <source>
        <dbReference type="Proteomes" id="UP000434409"/>
    </source>
</evidence>
<dbReference type="Gene3D" id="1.10.4160.10">
    <property type="entry name" value="Hydantoin permease"/>
    <property type="match status" value="1"/>
</dbReference>
<feature type="transmembrane region" description="Helical" evidence="6">
    <location>
        <begin position="39"/>
        <end position="60"/>
    </location>
</feature>